<sequence length="46" mass="4735">MCRTPVRKIDIVTVGGNLSGRGRGGLSLILALGNDDNLVIGPSIKS</sequence>
<keyword evidence="2" id="KW-1185">Reference proteome</keyword>
<organism evidence="2">
    <name type="scientific">Leptosphaeria maculans (strain JN3 / isolate v23.1.3 / race Av1-4-5-6-7-8)</name>
    <name type="common">Blackleg fungus</name>
    <name type="synonym">Phoma lingam</name>
    <dbReference type="NCBI Taxonomy" id="985895"/>
    <lineage>
        <taxon>Eukaryota</taxon>
        <taxon>Fungi</taxon>
        <taxon>Dikarya</taxon>
        <taxon>Ascomycota</taxon>
        <taxon>Pezizomycotina</taxon>
        <taxon>Dothideomycetes</taxon>
        <taxon>Pleosporomycetidae</taxon>
        <taxon>Pleosporales</taxon>
        <taxon>Pleosporineae</taxon>
        <taxon>Leptosphaeriaceae</taxon>
        <taxon>Plenodomus</taxon>
        <taxon>Plenodomus lingam/Leptosphaeria maculans species complex</taxon>
    </lineage>
</organism>
<evidence type="ECO:0000313" key="1">
    <source>
        <dbReference type="EMBL" id="CBX91909.1"/>
    </source>
</evidence>
<proteinExistence type="predicted"/>
<dbReference type="HOGENOM" id="CLU_3191463_0_0_1"/>
<dbReference type="EMBL" id="FP929083">
    <property type="protein sequence ID" value="CBX91909.1"/>
    <property type="molecule type" value="Genomic_DNA"/>
</dbReference>
<dbReference type="VEuPathDB" id="FungiDB:LEMA_uP046150.1"/>
<name>E5R4E1_LEPMJ</name>
<dbReference type="InParanoid" id="E5R4E1"/>
<protein>
    <submittedName>
        <fullName evidence="1">Predicted protein</fullName>
    </submittedName>
</protein>
<accession>E5R4E1</accession>
<dbReference type="Proteomes" id="UP000002668">
    <property type="component" value="Genome"/>
</dbReference>
<gene>
    <name evidence="1" type="ORF">LEMA_uP046150.1</name>
</gene>
<dbReference type="AlphaFoldDB" id="E5R4E1"/>
<reference evidence="2" key="1">
    <citation type="journal article" date="2011" name="Nat. Commun.">
        <title>Effector diversification within compartments of the Leptosphaeria maculans genome affected by Repeat-Induced Point mutations.</title>
        <authorList>
            <person name="Rouxel T."/>
            <person name="Grandaubert J."/>
            <person name="Hane J.K."/>
            <person name="Hoede C."/>
            <person name="van de Wouw A.P."/>
            <person name="Couloux A."/>
            <person name="Dominguez V."/>
            <person name="Anthouard V."/>
            <person name="Bally P."/>
            <person name="Bourras S."/>
            <person name="Cozijnsen A.J."/>
            <person name="Ciuffetti L.M."/>
            <person name="Degrave A."/>
            <person name="Dilmaghani A."/>
            <person name="Duret L."/>
            <person name="Fudal I."/>
            <person name="Goodwin S.B."/>
            <person name="Gout L."/>
            <person name="Glaser N."/>
            <person name="Linglin J."/>
            <person name="Kema G.H.J."/>
            <person name="Lapalu N."/>
            <person name="Lawrence C.B."/>
            <person name="May K."/>
            <person name="Meyer M."/>
            <person name="Ollivier B."/>
            <person name="Poulain J."/>
            <person name="Schoch C.L."/>
            <person name="Simon A."/>
            <person name="Spatafora J.W."/>
            <person name="Stachowiak A."/>
            <person name="Turgeon B.G."/>
            <person name="Tyler B.M."/>
            <person name="Vincent D."/>
            <person name="Weissenbach J."/>
            <person name="Amselem J."/>
            <person name="Quesneville H."/>
            <person name="Oliver R.P."/>
            <person name="Wincker P."/>
            <person name="Balesdent M.-H."/>
            <person name="Howlett B.J."/>
        </authorList>
    </citation>
    <scope>NUCLEOTIDE SEQUENCE [LARGE SCALE GENOMIC DNA]</scope>
    <source>
        <strain evidence="2">JN3 / isolate v23.1.3 / race Av1-4-5-6-7-8</strain>
    </source>
</reference>
<evidence type="ECO:0000313" key="2">
    <source>
        <dbReference type="Proteomes" id="UP000002668"/>
    </source>
</evidence>